<evidence type="ECO:0000256" key="3">
    <source>
        <dbReference type="SAM" id="SignalP"/>
    </source>
</evidence>
<dbReference type="InterPro" id="IPR050836">
    <property type="entry name" value="SDS22/Internalin_LRR"/>
</dbReference>
<dbReference type="InterPro" id="IPR025875">
    <property type="entry name" value="Leu-rich_rpt_4"/>
</dbReference>
<dbReference type="PROSITE" id="PS51450">
    <property type="entry name" value="LRR"/>
    <property type="match status" value="4"/>
</dbReference>
<dbReference type="Gene3D" id="3.80.10.10">
    <property type="entry name" value="Ribonuclease Inhibitor"/>
    <property type="match status" value="1"/>
</dbReference>
<keyword evidence="3" id="KW-0732">Signal</keyword>
<dbReference type="PANTHER" id="PTHR46652:SF3">
    <property type="entry name" value="LEUCINE-RICH REPEAT-CONTAINING PROTEIN 9"/>
    <property type="match status" value="1"/>
</dbReference>
<keyword evidence="1" id="KW-0433">Leucine-rich repeat</keyword>
<dbReference type="RefSeq" id="WP_143483639.1">
    <property type="nucleotide sequence ID" value="NZ_PDJC01000001.1"/>
</dbReference>
<feature type="signal peptide" evidence="3">
    <location>
        <begin position="1"/>
        <end position="33"/>
    </location>
</feature>
<accession>A0A2A9CUA7</accession>
<dbReference type="Proteomes" id="UP000226079">
    <property type="component" value="Unassembled WGS sequence"/>
</dbReference>
<reference evidence="4 5" key="1">
    <citation type="submission" date="2017-10" db="EMBL/GenBank/DDBJ databases">
        <title>Sequencing the genomes of 1000 actinobacteria strains.</title>
        <authorList>
            <person name="Klenk H.-P."/>
        </authorList>
    </citation>
    <scope>NUCLEOTIDE SEQUENCE [LARGE SCALE GENOMIC DNA]</scope>
    <source>
        <strain evidence="4 5">DSM 15597</strain>
    </source>
</reference>
<comment type="caution">
    <text evidence="4">The sequence shown here is derived from an EMBL/GenBank/DDBJ whole genome shotgun (WGS) entry which is preliminary data.</text>
</comment>
<dbReference type="InterPro" id="IPR032675">
    <property type="entry name" value="LRR_dom_sf"/>
</dbReference>
<keyword evidence="2" id="KW-0677">Repeat</keyword>
<dbReference type="AlphaFoldDB" id="A0A2A9CUA7"/>
<dbReference type="OrthoDB" id="5485729at2"/>
<gene>
    <name evidence="4" type="ORF">ATK74_2218</name>
</gene>
<protein>
    <submittedName>
        <fullName evidence="4">Leucine-rich repeat (LRR) protein</fullName>
    </submittedName>
</protein>
<dbReference type="InterPro" id="IPR001611">
    <property type="entry name" value="Leu-rich_rpt"/>
</dbReference>
<dbReference type="SUPFAM" id="SSF52058">
    <property type="entry name" value="L domain-like"/>
    <property type="match status" value="1"/>
</dbReference>
<feature type="chain" id="PRO_5012496041" evidence="3">
    <location>
        <begin position="34"/>
        <end position="641"/>
    </location>
</feature>
<dbReference type="PANTHER" id="PTHR46652">
    <property type="entry name" value="LEUCINE-RICH REPEAT AND IQ DOMAIN-CONTAINING PROTEIN 1-RELATED"/>
    <property type="match status" value="1"/>
</dbReference>
<dbReference type="Pfam" id="PF12799">
    <property type="entry name" value="LRR_4"/>
    <property type="match status" value="3"/>
</dbReference>
<name>A0A2A9CUA7_9ACTN</name>
<dbReference type="SMART" id="SM00369">
    <property type="entry name" value="LRR_TYP"/>
    <property type="match status" value="6"/>
</dbReference>
<sequence length="641" mass="68214">MTRPHPAQTLIRLAISASLGLALALGNVGVSHASDLVNVPDATLAACLVTELESEGIGTELTADNLAKLESLSCTGVSDLTGIGELTALTRLALTSANVANLAPLTGASRLRSLWVTGSRQLTSLDSLPSLPALTELDLSRNQISDLAGLAGRTGLTKLVLDGNRIDNLSPLSGLAGLKKLVLSGNRFTSITPLASLTDVEYLVLSLNSIQDLGPLAGLSRLAELRAEKTDVRDLGPLSGLSALRYLHVGYNHVSDISALGGLTSLVTLGVSNNAIHDLSPVFGLHQLRVLDASDNGLTALGPRGALSQLTSVGLIGNQLHSVDALAGARLTLVNISDNQLTNVAALSEVAPDATVYLWDNKIRDFSELPDTVSVLAYNQDLGELPSVDINTPTDLGIRWTDGSPICPEIDSTTATCSAGRVTYASPGLHHGSVRLTKPDQMFGLSLTFTQRAKPDVTFTKVPKIAKLSDRNTEVGMSLRSDLTGTWSPTPTEIDRQWYVNGKPGAGADFQGFYYDVKPSDLGKRVKVCVTAHRNGYTDSRICSAQTKPVRLGDLNVWTAPKITGTAVVGHTLTLKPGTWTPGTTLHYRWLRNGHPIKGATGRTYRLTGKDARAKIEVKVTGTQYGYHSYFVYTKPVRPKR</sequence>
<proteinExistence type="predicted"/>
<evidence type="ECO:0000256" key="1">
    <source>
        <dbReference type="ARBA" id="ARBA00022614"/>
    </source>
</evidence>
<evidence type="ECO:0000313" key="5">
    <source>
        <dbReference type="Proteomes" id="UP000226079"/>
    </source>
</evidence>
<dbReference type="Gene3D" id="2.60.40.2700">
    <property type="match status" value="1"/>
</dbReference>
<evidence type="ECO:0000256" key="2">
    <source>
        <dbReference type="ARBA" id="ARBA00022737"/>
    </source>
</evidence>
<dbReference type="EMBL" id="PDJC01000001">
    <property type="protein sequence ID" value="PFG17645.1"/>
    <property type="molecule type" value="Genomic_DNA"/>
</dbReference>
<evidence type="ECO:0000313" key="4">
    <source>
        <dbReference type="EMBL" id="PFG17645.1"/>
    </source>
</evidence>
<keyword evidence="5" id="KW-1185">Reference proteome</keyword>
<dbReference type="InterPro" id="IPR003591">
    <property type="entry name" value="Leu-rich_rpt_typical-subtyp"/>
</dbReference>
<organism evidence="4 5">
    <name type="scientific">Propionicimonas paludicola</name>
    <dbReference type="NCBI Taxonomy" id="185243"/>
    <lineage>
        <taxon>Bacteria</taxon>
        <taxon>Bacillati</taxon>
        <taxon>Actinomycetota</taxon>
        <taxon>Actinomycetes</taxon>
        <taxon>Propionibacteriales</taxon>
        <taxon>Nocardioidaceae</taxon>
        <taxon>Propionicimonas</taxon>
    </lineage>
</organism>